<evidence type="ECO:0000259" key="1">
    <source>
        <dbReference type="Pfam" id="PF09848"/>
    </source>
</evidence>
<gene>
    <name evidence="2" type="ORF">SAMN05421734_101392</name>
</gene>
<evidence type="ECO:0000313" key="2">
    <source>
        <dbReference type="EMBL" id="SDB84159.1"/>
    </source>
</evidence>
<dbReference type="Proteomes" id="UP000242949">
    <property type="component" value="Unassembled WGS sequence"/>
</dbReference>
<reference evidence="3" key="1">
    <citation type="submission" date="2016-09" db="EMBL/GenBank/DDBJ databases">
        <authorList>
            <person name="Varghese N."/>
            <person name="Submissions S."/>
        </authorList>
    </citation>
    <scope>NUCLEOTIDE SEQUENCE [LARGE SCALE GENOMIC DNA]</scope>
    <source>
        <strain evidence="3">S5</strain>
    </source>
</reference>
<dbReference type="InterPro" id="IPR018647">
    <property type="entry name" value="SLFN_3-like_DNA/RNA_helicase"/>
</dbReference>
<proteinExistence type="predicted"/>
<accession>A0A1G6GQH3</accession>
<feature type="domain" description="Schlafen group 3-like DNA/RNA helicase" evidence="1">
    <location>
        <begin position="8"/>
        <end position="193"/>
    </location>
</feature>
<dbReference type="AlphaFoldDB" id="A0A1G6GQH3"/>
<protein>
    <recommendedName>
        <fullName evidence="1">Schlafen group 3-like DNA/RNA helicase domain-containing protein</fullName>
    </recommendedName>
</protein>
<dbReference type="STRING" id="1612202.SAMN05421734_101392"/>
<organism evidence="2 3">
    <name type="scientific">Pelagirhabdus alkalitolerans</name>
    <dbReference type="NCBI Taxonomy" id="1612202"/>
    <lineage>
        <taxon>Bacteria</taxon>
        <taxon>Bacillati</taxon>
        <taxon>Bacillota</taxon>
        <taxon>Bacilli</taxon>
        <taxon>Bacillales</taxon>
        <taxon>Bacillaceae</taxon>
        <taxon>Pelagirhabdus</taxon>
    </lineage>
</organism>
<name>A0A1G6GQH3_9BACI</name>
<dbReference type="EMBL" id="FMYI01000001">
    <property type="protein sequence ID" value="SDB84159.1"/>
    <property type="molecule type" value="Genomic_DNA"/>
</dbReference>
<keyword evidence="3" id="KW-1185">Reference proteome</keyword>
<sequence length="193" mass="22466">MIKDITSQYQTTDFYLDDQFRIQADDRVPNWIDAFIDNHLLPIPNNLENFEFKIFNNSQDIKQAIFKKNETVGLSRLVSTFDYTHKKDGNSYIVDEGGIDLPWNHTDAKKTWAEEASTVNEVGSIYTVQGFDLNYVGVIIGPSISYDDERDQLIIRPEEYKDTEAYRKRKDLTEDENEQLKLNIILNSLNVLM</sequence>
<evidence type="ECO:0000313" key="3">
    <source>
        <dbReference type="Proteomes" id="UP000242949"/>
    </source>
</evidence>
<dbReference type="Pfam" id="PF09848">
    <property type="entry name" value="SLFN-g3_helicase"/>
    <property type="match status" value="1"/>
</dbReference>